<dbReference type="EMBL" id="KK113005">
    <property type="protein sequence ID" value="KFM59052.1"/>
    <property type="molecule type" value="Genomic_DNA"/>
</dbReference>
<dbReference type="FunFam" id="3.30.160.60:FF:001102">
    <property type="entry name" value="Transcription factor IIIA"/>
    <property type="match status" value="1"/>
</dbReference>
<organism evidence="14 15">
    <name type="scientific">Stegodyphus mimosarum</name>
    <name type="common">African social velvet spider</name>
    <dbReference type="NCBI Taxonomy" id="407821"/>
    <lineage>
        <taxon>Eukaryota</taxon>
        <taxon>Metazoa</taxon>
        <taxon>Ecdysozoa</taxon>
        <taxon>Arthropoda</taxon>
        <taxon>Chelicerata</taxon>
        <taxon>Arachnida</taxon>
        <taxon>Araneae</taxon>
        <taxon>Araneomorphae</taxon>
        <taxon>Entelegynae</taxon>
        <taxon>Eresoidea</taxon>
        <taxon>Eresidae</taxon>
        <taxon>Stegodyphus</taxon>
    </lineage>
</organism>
<dbReference type="FunFam" id="3.30.160.60:FF:000359">
    <property type="entry name" value="GLIS family zinc finger 2"/>
    <property type="match status" value="1"/>
</dbReference>
<feature type="domain" description="C2H2-type" evidence="13">
    <location>
        <begin position="270"/>
        <end position="301"/>
    </location>
</feature>
<dbReference type="GO" id="GO:0000978">
    <property type="term" value="F:RNA polymerase II cis-regulatory region sequence-specific DNA binding"/>
    <property type="evidence" value="ECO:0007669"/>
    <property type="project" value="TreeGrafter"/>
</dbReference>
<keyword evidence="4" id="KW-0677">Repeat</keyword>
<evidence type="ECO:0000256" key="1">
    <source>
        <dbReference type="ARBA" id="ARBA00004123"/>
    </source>
</evidence>
<dbReference type="InterPro" id="IPR043359">
    <property type="entry name" value="GLI-like"/>
</dbReference>
<dbReference type="PROSITE" id="PS00028">
    <property type="entry name" value="ZINC_FINGER_C2H2_1"/>
    <property type="match status" value="5"/>
</dbReference>
<dbReference type="Gene3D" id="3.30.160.60">
    <property type="entry name" value="Classic Zinc Finger"/>
    <property type="match status" value="6"/>
</dbReference>
<feature type="compositionally biased region" description="Polar residues" evidence="12">
    <location>
        <begin position="303"/>
        <end position="324"/>
    </location>
</feature>
<dbReference type="OrthoDB" id="3214149at2759"/>
<feature type="domain" description="C2H2-type" evidence="13">
    <location>
        <begin position="145"/>
        <end position="175"/>
    </location>
</feature>
<keyword evidence="15" id="KW-1185">Reference proteome</keyword>
<evidence type="ECO:0000256" key="6">
    <source>
        <dbReference type="ARBA" id="ARBA00022833"/>
    </source>
</evidence>
<evidence type="ECO:0000256" key="10">
    <source>
        <dbReference type="ARBA" id="ARBA00023242"/>
    </source>
</evidence>
<evidence type="ECO:0000256" key="4">
    <source>
        <dbReference type="ARBA" id="ARBA00022737"/>
    </source>
</evidence>
<evidence type="ECO:0000256" key="12">
    <source>
        <dbReference type="SAM" id="MobiDB-lite"/>
    </source>
</evidence>
<dbReference type="FunFam" id="3.30.160.60:FF:000310">
    <property type="entry name" value="GLIS family zinc finger 2"/>
    <property type="match status" value="1"/>
</dbReference>
<evidence type="ECO:0000256" key="3">
    <source>
        <dbReference type="ARBA" id="ARBA00022723"/>
    </source>
</evidence>
<dbReference type="Pfam" id="PF00096">
    <property type="entry name" value="zf-C2H2"/>
    <property type="match status" value="4"/>
</dbReference>
<keyword evidence="6" id="KW-0862">Zinc</keyword>
<dbReference type="InterPro" id="IPR056436">
    <property type="entry name" value="Znf-C2H2_ZIC1-5/GLI1-3-like"/>
</dbReference>
<dbReference type="PROSITE" id="PS50157">
    <property type="entry name" value="ZINC_FINGER_C2H2_2"/>
    <property type="match status" value="6"/>
</dbReference>
<dbReference type="OMA" id="MSSISCR"/>
<evidence type="ECO:0000313" key="14">
    <source>
        <dbReference type="EMBL" id="KFM59052.1"/>
    </source>
</evidence>
<keyword evidence="8" id="KW-0238">DNA-binding</keyword>
<evidence type="ECO:0000313" key="15">
    <source>
        <dbReference type="Proteomes" id="UP000054359"/>
    </source>
</evidence>
<dbReference type="FunFam" id="3.30.160.60:FF:000039">
    <property type="entry name" value="Zinc finger protein ZIC 1"/>
    <property type="match status" value="1"/>
</dbReference>
<dbReference type="InterPro" id="IPR036236">
    <property type="entry name" value="Znf_C2H2_sf"/>
</dbReference>
<evidence type="ECO:0000256" key="5">
    <source>
        <dbReference type="ARBA" id="ARBA00022771"/>
    </source>
</evidence>
<evidence type="ECO:0000256" key="7">
    <source>
        <dbReference type="ARBA" id="ARBA00023015"/>
    </source>
</evidence>
<proteinExistence type="inferred from homology"/>
<feature type="non-terminal residue" evidence="14">
    <location>
        <position position="476"/>
    </location>
</feature>
<feature type="domain" description="C2H2-type" evidence="13">
    <location>
        <begin position="212"/>
        <end position="239"/>
    </location>
</feature>
<feature type="region of interest" description="Disordered" evidence="12">
    <location>
        <begin position="283"/>
        <end position="324"/>
    </location>
</feature>
<dbReference type="PANTHER" id="PTHR45718:SF8">
    <property type="entry name" value="GLIS FAMILY ZINC FINGER 2"/>
    <property type="match status" value="1"/>
</dbReference>
<dbReference type="PANTHER" id="PTHR45718">
    <property type="entry name" value="TRANSCRIPTIONAL ACTIVATOR CUBITUS INTERRUPTUS"/>
    <property type="match status" value="1"/>
</dbReference>
<dbReference type="GO" id="GO:0000981">
    <property type="term" value="F:DNA-binding transcription factor activity, RNA polymerase II-specific"/>
    <property type="evidence" value="ECO:0007669"/>
    <property type="project" value="TreeGrafter"/>
</dbReference>
<keyword evidence="5 11" id="KW-0863">Zinc-finger</keyword>
<dbReference type="STRING" id="407821.A0A087T1R3"/>
<keyword evidence="9" id="KW-0804">Transcription</keyword>
<dbReference type="SUPFAM" id="SSF57667">
    <property type="entry name" value="beta-beta-alpha zinc fingers"/>
    <property type="match status" value="4"/>
</dbReference>
<evidence type="ECO:0000256" key="2">
    <source>
        <dbReference type="ARBA" id="ARBA00010831"/>
    </source>
</evidence>
<comment type="similarity">
    <text evidence="2">Belongs to the GLI C2H2-type zinc-finger protein family.</text>
</comment>
<dbReference type="SMART" id="SM00355">
    <property type="entry name" value="ZnF_C2H2"/>
    <property type="match status" value="6"/>
</dbReference>
<keyword evidence="10" id="KW-0539">Nucleus</keyword>
<feature type="domain" description="C2H2-type" evidence="13">
    <location>
        <begin position="179"/>
        <end position="211"/>
    </location>
</feature>
<dbReference type="Pfam" id="PF23561">
    <property type="entry name" value="zf-C2H2_15"/>
    <property type="match status" value="1"/>
</dbReference>
<keyword evidence="7" id="KW-0805">Transcription regulation</keyword>
<comment type="subcellular location">
    <subcellularLocation>
        <location evidence="1">Nucleus</location>
    </subcellularLocation>
</comment>
<evidence type="ECO:0000256" key="8">
    <source>
        <dbReference type="ARBA" id="ARBA00023125"/>
    </source>
</evidence>
<evidence type="ECO:0000259" key="13">
    <source>
        <dbReference type="PROSITE" id="PS50157"/>
    </source>
</evidence>
<dbReference type="GO" id="GO:0005634">
    <property type="term" value="C:nucleus"/>
    <property type="evidence" value="ECO:0007669"/>
    <property type="project" value="UniProtKB-SubCell"/>
</dbReference>
<evidence type="ECO:0000256" key="9">
    <source>
        <dbReference type="ARBA" id="ARBA00023163"/>
    </source>
</evidence>
<dbReference type="Proteomes" id="UP000054359">
    <property type="component" value="Unassembled WGS sequence"/>
</dbReference>
<keyword evidence="3" id="KW-0479">Metal-binding</keyword>
<sequence length="476" mass="53205">MSSISCRLGNFLRNRSGMEQEQCKIKTEDFVFPKDDVDSSVLDSSDEFDCIDFPTEPASFACVSSYDISSSSLIKSPLVSELLISHGLLENGRVEDRPLYNTDAESKFCSIDDSYGPPSFLRVYSLQPPASNWNADDDDDEKGDYKCGWESCDMYFNCRKDLAQHVNNSHIYQDENSLYRCHWNGCARQGKAINARYRMLIHIRTHTHEKPHGCDVCGKKFSRLENLRIHIRSHTGEKPYACPVAGCNKAYSNSSDRFKHSKTHQEDKPYVCRVEGCDKRYTDPSSLRKHMKSTAHGGENRQKSSLTSQMSGNKNGDVQTENSVTGNKEFSCMPLKTTVSKISNANKPYACKVEGCNKRYTDPSSLRKHQRATSHGRDPNTFKVKLTAVKPAKNKNILNSQVSNGAISEVTKSELPSIPDKSTKDISLPQIPKVDILSEKSSTDDLKPLDLSVSCTSLDDCSASNCPPLEQSKLNS</sequence>
<gene>
    <name evidence="14" type="ORF">X975_18200</name>
</gene>
<feature type="domain" description="C2H2-type" evidence="13">
    <location>
        <begin position="240"/>
        <end position="269"/>
    </location>
</feature>
<evidence type="ECO:0000256" key="11">
    <source>
        <dbReference type="PROSITE-ProRule" id="PRU00042"/>
    </source>
</evidence>
<reference evidence="14 15" key="1">
    <citation type="submission" date="2013-11" db="EMBL/GenBank/DDBJ databases">
        <title>Genome sequencing of Stegodyphus mimosarum.</title>
        <authorList>
            <person name="Bechsgaard J."/>
        </authorList>
    </citation>
    <scope>NUCLEOTIDE SEQUENCE [LARGE SCALE GENOMIC DNA]</scope>
</reference>
<protein>
    <submittedName>
        <fullName evidence="14">Zinc finger protein GLIS2</fullName>
    </submittedName>
</protein>
<dbReference type="GO" id="GO:0008270">
    <property type="term" value="F:zinc ion binding"/>
    <property type="evidence" value="ECO:0007669"/>
    <property type="project" value="UniProtKB-KW"/>
</dbReference>
<dbReference type="InterPro" id="IPR013087">
    <property type="entry name" value="Znf_C2H2_type"/>
</dbReference>
<name>A0A087T1R3_STEMI</name>
<feature type="domain" description="C2H2-type" evidence="13">
    <location>
        <begin position="349"/>
        <end position="379"/>
    </location>
</feature>
<dbReference type="AlphaFoldDB" id="A0A087T1R3"/>
<accession>A0A087T1R3</accession>